<dbReference type="GeneID" id="100487738"/>
<evidence type="ECO:0000256" key="3">
    <source>
        <dbReference type="ARBA" id="ARBA00022833"/>
    </source>
</evidence>
<dbReference type="SMART" id="SM00980">
    <property type="entry name" value="THAP"/>
    <property type="match status" value="1"/>
</dbReference>
<keyword evidence="4 5" id="KW-0238">DNA-binding</keyword>
<evidence type="ECO:0000259" key="6">
    <source>
        <dbReference type="PROSITE" id="PS50950"/>
    </source>
</evidence>
<dbReference type="Xenbase" id="XB-GENE-29078883">
    <property type="gene designation" value="LOC100487738"/>
</dbReference>
<proteinExistence type="predicted"/>
<dbReference type="SMART" id="SM00692">
    <property type="entry name" value="DM3"/>
    <property type="match status" value="1"/>
</dbReference>
<dbReference type="PANTHER" id="PTHR28624">
    <property type="entry name" value="COILED-COIL DOMAIN-CONTAINING PROTEIN 51"/>
    <property type="match status" value="1"/>
</dbReference>
<keyword evidence="1" id="KW-0479">Metal-binding</keyword>
<dbReference type="AlphaFoldDB" id="A0A6I8QWF3"/>
<protein>
    <submittedName>
        <fullName evidence="7">Uncharacterized LOC100487738</fullName>
    </submittedName>
    <submittedName>
        <fullName evidence="9">Uncharacterized protein LOC100487738</fullName>
    </submittedName>
</protein>
<dbReference type="GeneTree" id="ENSGT00940000164945"/>
<keyword evidence="3" id="KW-0862">Zinc</keyword>
<dbReference type="AGR" id="Xenbase:XB-GENE-29078883"/>
<keyword evidence="8" id="KW-1185">Reference proteome</keyword>
<dbReference type="GO" id="GO:0003677">
    <property type="term" value="F:DNA binding"/>
    <property type="evidence" value="ECO:0007669"/>
    <property type="project" value="UniProtKB-UniRule"/>
</dbReference>
<evidence type="ECO:0000256" key="1">
    <source>
        <dbReference type="ARBA" id="ARBA00022723"/>
    </source>
</evidence>
<evidence type="ECO:0000313" key="10">
    <source>
        <dbReference type="Xenbase" id="XB-GENE-29078883"/>
    </source>
</evidence>
<gene>
    <name evidence="7 9 10" type="primary">LOC100487738</name>
</gene>
<dbReference type="SUPFAM" id="SSF57716">
    <property type="entry name" value="Glucocorticoid receptor-like (DNA-binding domain)"/>
    <property type="match status" value="1"/>
</dbReference>
<reference evidence="7" key="1">
    <citation type="journal article" date="2010" name="Science">
        <title>The genome of the Western clawed frog Xenopus tropicalis.</title>
        <authorList>
            <person name="Hellsten U."/>
            <person name="Harland R.M."/>
            <person name="Gilchrist M.J."/>
            <person name="Hendrix D."/>
            <person name="Jurka J."/>
            <person name="Kapitonov V."/>
            <person name="Ovcharenko I."/>
            <person name="Putnam N.H."/>
            <person name="Shu S."/>
            <person name="Taher L."/>
            <person name="Blitz I.L."/>
            <person name="Blumberg B."/>
            <person name="Dichmann D.S."/>
            <person name="Dubchak I."/>
            <person name="Amaya E."/>
            <person name="Detter J.C."/>
            <person name="Fletcher R."/>
            <person name="Gerhard D.S."/>
            <person name="Goodstein D."/>
            <person name="Graves T."/>
            <person name="Grigoriev I.V."/>
            <person name="Grimwood J."/>
            <person name="Kawashima T."/>
            <person name="Lindquist E."/>
            <person name="Lucas S.M."/>
            <person name="Mead P.E."/>
            <person name="Mitros T."/>
            <person name="Ogino H."/>
            <person name="Ohta Y."/>
            <person name="Poliakov A.V."/>
            <person name="Pollet N."/>
            <person name="Robert J."/>
            <person name="Salamov A."/>
            <person name="Sater A.K."/>
            <person name="Schmutz J."/>
            <person name="Terry A."/>
            <person name="Vize P.D."/>
            <person name="Warren W.C."/>
            <person name="Wells D."/>
            <person name="Wills A."/>
            <person name="Wilson R.K."/>
            <person name="Zimmerman L.B."/>
            <person name="Zorn A.M."/>
            <person name="Grainger R."/>
            <person name="Grammer T."/>
            <person name="Khokha M.K."/>
            <person name="Richardson P.M."/>
            <person name="Rokhsar D.S."/>
        </authorList>
    </citation>
    <scope>NUCLEOTIDE SEQUENCE [LARGE SCALE GENOMIC DNA]</scope>
    <source>
        <strain evidence="7">Nigerian</strain>
    </source>
</reference>
<dbReference type="OMA" id="CEEIKEW"/>
<dbReference type="InterPro" id="IPR006612">
    <property type="entry name" value="THAP_Znf"/>
</dbReference>
<dbReference type="GO" id="GO:0008270">
    <property type="term" value="F:zinc ion binding"/>
    <property type="evidence" value="ECO:0007669"/>
    <property type="project" value="UniProtKB-KW"/>
</dbReference>
<reference evidence="7" key="2">
    <citation type="submission" date="2020-05" db="UniProtKB">
        <authorList>
            <consortium name="Ensembl"/>
        </authorList>
    </citation>
    <scope>IDENTIFICATION</scope>
</reference>
<accession>A0A6I8QWF3</accession>
<evidence type="ECO:0000313" key="7">
    <source>
        <dbReference type="Ensembl" id="ENSXETP00000073504"/>
    </source>
</evidence>
<reference evidence="9" key="3">
    <citation type="submission" date="2025-04" db="UniProtKB">
        <authorList>
            <consortium name="RefSeq"/>
        </authorList>
    </citation>
    <scope>IDENTIFICATION</scope>
    <source>
        <strain evidence="9">Nigerian</strain>
        <tissue evidence="9">Liver and blood</tissue>
    </source>
</reference>
<evidence type="ECO:0000256" key="5">
    <source>
        <dbReference type="PROSITE-ProRule" id="PRU00309"/>
    </source>
</evidence>
<evidence type="ECO:0000313" key="8">
    <source>
        <dbReference type="Proteomes" id="UP000008143"/>
    </source>
</evidence>
<organism evidence="7">
    <name type="scientific">Xenopus tropicalis</name>
    <name type="common">Western clawed frog</name>
    <name type="synonym">Silurana tropicalis</name>
    <dbReference type="NCBI Taxonomy" id="8364"/>
    <lineage>
        <taxon>Eukaryota</taxon>
        <taxon>Metazoa</taxon>
        <taxon>Chordata</taxon>
        <taxon>Craniata</taxon>
        <taxon>Vertebrata</taxon>
        <taxon>Euteleostomi</taxon>
        <taxon>Amphibia</taxon>
        <taxon>Batrachia</taxon>
        <taxon>Anura</taxon>
        <taxon>Pipoidea</taxon>
        <taxon>Pipidae</taxon>
        <taxon>Xenopodinae</taxon>
        <taxon>Xenopus</taxon>
        <taxon>Silurana</taxon>
    </lineage>
</organism>
<dbReference type="KEGG" id="xtr:100487738"/>
<evidence type="ECO:0000256" key="2">
    <source>
        <dbReference type="ARBA" id="ARBA00022771"/>
    </source>
</evidence>
<sequence length="765" mass="86784">MPKCIVNGCPHRSGQKLLYPDVVLHPFPKNIERIRNWLLQTGQHSEDLELLTQRIFQGWKTANFRMCSKHFTEGSYMQSGSRRILKPNAVPTIFDTVRVPITTLFTVAPSLPIVASAKRRRVDDEQPSTASTIVRVISRLVTVGTQTDAKVNMVNTSTMTCTRCRNCSTQTKKILTKETSSQSGEEFIQADVHHILQDHLYPVCFSTRSKPTSKISDLQSTMHSTSAPMESFISPIGGEPSTSILEPFVQSSFGSIADGDSTFDIQELSSGGYSTDSDSFETEEERTVVPEVIKSKKKFIIYEDKLDDLLHVVRCQHNIDPPCQSPIVEVEKKLDGSMLSVRLTCLDGHSMLWNSQPTFGETSIGNLEITGSIILTGATYQKTYDIFKLLSIPFISHTMFYNYQRNYVFPAIDHQWKKEKDVMARKRTPMALAGDGQFDSPGHSAKFCTYTMMDVTSKKIIDFKIEQLGSGKTAGQTECEAFDKCLHNLVEKVKVKVVATDRRGSIRKLMATKYKKIDHQFDVWRLCKSLHRKLLAASKKRKCKDISRWISAITNHLWWSAQTCDQNVDLLLDKWKSVLYHVANEHSFGALKHYQKCQHRRLTPEEQKQTCWIGANHPAHSVLAEIINDTKFLNDLSHIGKFCHTGDLENFHSKVSRYKPKRLSFPMDSVIARTTLAALSHNRNVKRKQGSVQCPAKSTLSFGQNRDQIVFPKLKKDWAAKPVFEGGVDDHLFEILQDCLKILTGELQHDWSSTAREMPNNYSYC</sequence>
<evidence type="ECO:0000313" key="9">
    <source>
        <dbReference type="RefSeq" id="XP_002939397.1"/>
    </source>
</evidence>
<dbReference type="Ensembl" id="ENSXETT00000097674">
    <property type="protein sequence ID" value="ENSXETP00000073504"/>
    <property type="gene ID" value="ENSXETG00000039347"/>
</dbReference>
<dbReference type="Bgee" id="ENSXETG00000039347">
    <property type="expression patterns" value="Expressed in egg cell and 12 other cell types or tissues"/>
</dbReference>
<name>A0A6I8QWF3_XENTR</name>
<dbReference type="Pfam" id="PF05485">
    <property type="entry name" value="THAP"/>
    <property type="match status" value="1"/>
</dbReference>
<feature type="domain" description="THAP-type" evidence="6">
    <location>
        <begin position="1"/>
        <end position="94"/>
    </location>
</feature>
<dbReference type="PANTHER" id="PTHR28624:SF1">
    <property type="entry name" value="MITOCHONDRIAL POTASSIUM CHANNEL"/>
    <property type="match status" value="1"/>
</dbReference>
<dbReference type="PROSITE" id="PS50950">
    <property type="entry name" value="ZF_THAP"/>
    <property type="match status" value="1"/>
</dbReference>
<dbReference type="Proteomes" id="UP000008143">
    <property type="component" value="Chromosome 4"/>
</dbReference>
<keyword evidence="2 5" id="KW-0863">Zinc-finger</keyword>
<evidence type="ECO:0000256" key="4">
    <source>
        <dbReference type="ARBA" id="ARBA00023125"/>
    </source>
</evidence>
<dbReference type="RefSeq" id="XP_002939397.1">
    <property type="nucleotide sequence ID" value="XM_002939351.5"/>
</dbReference>
<dbReference type="InterPro" id="IPR037660">
    <property type="entry name" value="CCDC51"/>
</dbReference>